<accession>A0ABQ3CYD1</accession>
<proteinExistence type="predicted"/>
<dbReference type="RefSeq" id="WP_229801959.1">
    <property type="nucleotide sequence ID" value="NZ_BMZF01000001.1"/>
</dbReference>
<evidence type="ECO:0000313" key="8">
    <source>
        <dbReference type="Proteomes" id="UP000634455"/>
    </source>
</evidence>
<feature type="domain" description="Cytochrome c" evidence="6">
    <location>
        <begin position="65"/>
        <end position="147"/>
    </location>
</feature>
<keyword evidence="8" id="KW-1185">Reference proteome</keyword>
<dbReference type="EMBL" id="BMZF01000001">
    <property type="protein sequence ID" value="GHA42506.1"/>
    <property type="molecule type" value="Genomic_DNA"/>
</dbReference>
<reference evidence="8" key="1">
    <citation type="journal article" date="2019" name="Int. J. Syst. Evol. Microbiol.">
        <title>The Global Catalogue of Microorganisms (GCM) 10K type strain sequencing project: providing services to taxonomists for standard genome sequencing and annotation.</title>
        <authorList>
            <consortium name="The Broad Institute Genomics Platform"/>
            <consortium name="The Broad Institute Genome Sequencing Center for Infectious Disease"/>
            <person name="Wu L."/>
            <person name="Ma J."/>
        </authorList>
    </citation>
    <scope>NUCLEOTIDE SEQUENCE [LARGE SCALE GENOMIC DNA]</scope>
    <source>
        <strain evidence="8">KCTC 32465</strain>
    </source>
</reference>
<name>A0ABQ3CYD1_9RHOB</name>
<dbReference type="NCBIfam" id="TIGR04494">
    <property type="entry name" value="c550_PedF"/>
    <property type="match status" value="1"/>
</dbReference>
<evidence type="ECO:0000256" key="1">
    <source>
        <dbReference type="ARBA" id="ARBA00022617"/>
    </source>
</evidence>
<keyword evidence="5" id="KW-0732">Signal</keyword>
<evidence type="ECO:0000256" key="5">
    <source>
        <dbReference type="SAM" id="SignalP"/>
    </source>
</evidence>
<keyword evidence="1 4" id="KW-0349">Heme</keyword>
<evidence type="ECO:0000256" key="2">
    <source>
        <dbReference type="ARBA" id="ARBA00022723"/>
    </source>
</evidence>
<dbReference type="InterPro" id="IPR036909">
    <property type="entry name" value="Cyt_c-like_dom_sf"/>
</dbReference>
<keyword evidence="2 4" id="KW-0479">Metal-binding</keyword>
<feature type="signal peptide" evidence="5">
    <location>
        <begin position="1"/>
        <end position="28"/>
    </location>
</feature>
<feature type="chain" id="PRO_5046180493" evidence="5">
    <location>
        <begin position="29"/>
        <end position="243"/>
    </location>
</feature>
<dbReference type="Proteomes" id="UP000634455">
    <property type="component" value="Unassembled WGS sequence"/>
</dbReference>
<protein>
    <submittedName>
        <fullName evidence="7">Cytochrome c-550 PedF</fullName>
    </submittedName>
</protein>
<evidence type="ECO:0000256" key="3">
    <source>
        <dbReference type="ARBA" id="ARBA00023004"/>
    </source>
</evidence>
<sequence length="243" mass="25352">MNKGFGFLTAMSCGVAVLFLAPTASVNAHGDVAPQAVDTAGLPNLGDEQLEENPWRDPTGDAWSAAVAIGDSGYNQNCARCHGLGAVSGGLAPDLRYLEADIDGDEWYMERFNGGFTQNGITKMPAFGELLSQEAAWAIRTYLETRPDDGALDDHTDALQTIKTDLESKSASINAGDKTVADYADDIGAIKQQLTDIAQTVETGSGAPLADSVASRAVAVLDNSDGSLKKAVDILSVGLSVAQ</sequence>
<dbReference type="InterPro" id="IPR030991">
    <property type="entry name" value="c550_proteobact"/>
</dbReference>
<organism evidence="7 8">
    <name type="scientific">Paramylibacter ulvae</name>
    <dbReference type="NCBI Taxonomy" id="1651968"/>
    <lineage>
        <taxon>Bacteria</taxon>
        <taxon>Pseudomonadati</taxon>
        <taxon>Pseudomonadota</taxon>
        <taxon>Alphaproteobacteria</taxon>
        <taxon>Rhodobacterales</taxon>
        <taxon>Paracoccaceae</taxon>
        <taxon>Paramylibacter</taxon>
    </lineage>
</organism>
<evidence type="ECO:0000313" key="7">
    <source>
        <dbReference type="EMBL" id="GHA42506.1"/>
    </source>
</evidence>
<evidence type="ECO:0000256" key="4">
    <source>
        <dbReference type="PROSITE-ProRule" id="PRU00433"/>
    </source>
</evidence>
<evidence type="ECO:0000259" key="6">
    <source>
        <dbReference type="PROSITE" id="PS51007"/>
    </source>
</evidence>
<dbReference type="InterPro" id="IPR009056">
    <property type="entry name" value="Cyt_c-like_dom"/>
</dbReference>
<gene>
    <name evidence="7" type="ORF">GCM10008927_03750</name>
</gene>
<dbReference type="Gene3D" id="1.10.760.10">
    <property type="entry name" value="Cytochrome c-like domain"/>
    <property type="match status" value="1"/>
</dbReference>
<comment type="caution">
    <text evidence="7">The sequence shown here is derived from an EMBL/GenBank/DDBJ whole genome shotgun (WGS) entry which is preliminary data.</text>
</comment>
<keyword evidence="3 4" id="KW-0408">Iron</keyword>
<dbReference type="Pfam" id="PF13442">
    <property type="entry name" value="Cytochrome_CBB3"/>
    <property type="match status" value="1"/>
</dbReference>
<dbReference type="PROSITE" id="PS51007">
    <property type="entry name" value="CYTC"/>
    <property type="match status" value="1"/>
</dbReference>
<dbReference type="SUPFAM" id="SSF46626">
    <property type="entry name" value="Cytochrome c"/>
    <property type="match status" value="1"/>
</dbReference>